<dbReference type="SMART" id="SM00409">
    <property type="entry name" value="IG"/>
    <property type="match status" value="2"/>
</dbReference>
<keyword evidence="3" id="KW-0675">Receptor</keyword>
<evidence type="ECO:0000256" key="6">
    <source>
        <dbReference type="SAM" id="SignalP"/>
    </source>
</evidence>
<evidence type="ECO:0000256" key="2">
    <source>
        <dbReference type="ARBA" id="ARBA00023130"/>
    </source>
</evidence>
<dbReference type="PANTHER" id="PTHR19367:SF18">
    <property type="entry name" value="T CELL RECEPTOR ALPHA VARIABLE 16"/>
    <property type="match status" value="1"/>
</dbReference>
<dbReference type="EMBL" id="JAPTMU010000070">
    <property type="protein sequence ID" value="KAJ4922414.1"/>
    <property type="molecule type" value="Genomic_DNA"/>
</dbReference>
<protein>
    <recommendedName>
        <fullName evidence="7">Ig-like domain-containing protein</fullName>
    </recommendedName>
</protein>
<keyword evidence="9" id="KW-1185">Reference proteome</keyword>
<name>A0AAD6AC33_9TELE</name>
<accession>A0AAD6AC33</accession>
<keyword evidence="1 6" id="KW-0732">Signal</keyword>
<dbReference type="InterPro" id="IPR013783">
    <property type="entry name" value="Ig-like_fold"/>
</dbReference>
<dbReference type="GO" id="GO:0042101">
    <property type="term" value="C:T cell receptor complex"/>
    <property type="evidence" value="ECO:0007669"/>
    <property type="project" value="UniProtKB-KW"/>
</dbReference>
<dbReference type="SUPFAM" id="SSF48726">
    <property type="entry name" value="Immunoglobulin"/>
    <property type="match status" value="2"/>
</dbReference>
<dbReference type="Proteomes" id="UP001219934">
    <property type="component" value="Unassembled WGS sequence"/>
</dbReference>
<dbReference type="InterPro" id="IPR003599">
    <property type="entry name" value="Ig_sub"/>
</dbReference>
<evidence type="ECO:0000256" key="1">
    <source>
        <dbReference type="ARBA" id="ARBA00022729"/>
    </source>
</evidence>
<evidence type="ECO:0000313" key="9">
    <source>
        <dbReference type="Proteomes" id="UP001219934"/>
    </source>
</evidence>
<proteinExistence type="predicted"/>
<evidence type="ECO:0000256" key="4">
    <source>
        <dbReference type="ARBA" id="ARBA00023319"/>
    </source>
</evidence>
<reference evidence="8" key="1">
    <citation type="submission" date="2022-11" db="EMBL/GenBank/DDBJ databases">
        <title>Chromosome-level genome of Pogonophryne albipinna.</title>
        <authorList>
            <person name="Jo E."/>
        </authorList>
    </citation>
    <scope>NUCLEOTIDE SEQUENCE</scope>
    <source>
        <strain evidence="8">SGF0006</strain>
        <tissue evidence="8">Muscle</tissue>
    </source>
</reference>
<dbReference type="InterPro" id="IPR051287">
    <property type="entry name" value="TCR_variable_region"/>
</dbReference>
<dbReference type="PANTHER" id="PTHR19367">
    <property type="entry name" value="T-CELL RECEPTOR ALPHA CHAIN V REGION"/>
    <property type="match status" value="1"/>
</dbReference>
<dbReference type="InterPro" id="IPR007110">
    <property type="entry name" value="Ig-like_dom"/>
</dbReference>
<dbReference type="GO" id="GO:0002250">
    <property type="term" value="P:adaptive immune response"/>
    <property type="evidence" value="ECO:0007669"/>
    <property type="project" value="UniProtKB-KW"/>
</dbReference>
<dbReference type="InterPro" id="IPR013106">
    <property type="entry name" value="Ig_V-set"/>
</dbReference>
<evidence type="ECO:0000259" key="7">
    <source>
        <dbReference type="PROSITE" id="PS50835"/>
    </source>
</evidence>
<dbReference type="PROSITE" id="PS50835">
    <property type="entry name" value="IG_LIKE"/>
    <property type="match status" value="1"/>
</dbReference>
<dbReference type="AlphaFoldDB" id="A0AAD6AC33"/>
<comment type="caution">
    <text evidence="8">The sequence shown here is derived from an EMBL/GenBank/DDBJ whole genome shotgun (WGS) entry which is preliminary data.</text>
</comment>
<gene>
    <name evidence="8" type="ORF">JOQ06_022910</name>
</gene>
<keyword evidence="5" id="KW-1279">T cell receptor</keyword>
<organism evidence="8 9">
    <name type="scientific">Pogonophryne albipinna</name>
    <dbReference type="NCBI Taxonomy" id="1090488"/>
    <lineage>
        <taxon>Eukaryota</taxon>
        <taxon>Metazoa</taxon>
        <taxon>Chordata</taxon>
        <taxon>Craniata</taxon>
        <taxon>Vertebrata</taxon>
        <taxon>Euteleostomi</taxon>
        <taxon>Actinopterygii</taxon>
        <taxon>Neopterygii</taxon>
        <taxon>Teleostei</taxon>
        <taxon>Neoteleostei</taxon>
        <taxon>Acanthomorphata</taxon>
        <taxon>Eupercaria</taxon>
        <taxon>Perciformes</taxon>
        <taxon>Notothenioidei</taxon>
        <taxon>Pogonophryne</taxon>
    </lineage>
</organism>
<keyword evidence="5" id="KW-0391">Immunity</keyword>
<keyword evidence="4" id="KW-0393">Immunoglobulin domain</keyword>
<dbReference type="Pfam" id="PF07686">
    <property type="entry name" value="V-set"/>
    <property type="match status" value="2"/>
</dbReference>
<evidence type="ECO:0000256" key="5">
    <source>
        <dbReference type="ARBA" id="ARBA00043266"/>
    </source>
</evidence>
<evidence type="ECO:0000313" key="8">
    <source>
        <dbReference type="EMBL" id="KAJ4922414.1"/>
    </source>
</evidence>
<feature type="domain" description="Ig-like" evidence="7">
    <location>
        <begin position="20"/>
        <end position="113"/>
    </location>
</feature>
<keyword evidence="2" id="KW-1064">Adaptive immunity</keyword>
<dbReference type="CDD" id="cd00099">
    <property type="entry name" value="IgV"/>
    <property type="match status" value="1"/>
</dbReference>
<dbReference type="InterPro" id="IPR036179">
    <property type="entry name" value="Ig-like_dom_sf"/>
</dbReference>
<feature type="chain" id="PRO_5042075878" description="Ig-like domain-containing protein" evidence="6">
    <location>
        <begin position="20"/>
        <end position="261"/>
    </location>
</feature>
<feature type="signal peptide" evidence="6">
    <location>
        <begin position="1"/>
        <end position="19"/>
    </location>
</feature>
<dbReference type="Gene3D" id="2.60.40.10">
    <property type="entry name" value="Immunoglobulins"/>
    <property type="match status" value="2"/>
</dbReference>
<sequence>MEKLAAILLCSALIGNSLEDAITAISAEVCSSEGRSVTLSCTYSVKAENLQWYRQDPGSAPQFLLLITDTTQPYVVEAKPPIPRLKATLNKEKKQVDLQISSAAVTDSAVYYCALRPTVTGNTNTLYKNLWSKDNTILHNIHQRESLSGSAVKISLALQREEFSPEGSSVTLSYRYSKQATGGDEFYWYRQYPGEPPEFIIYHLGNGNIMNNLIPGLKIKVESNQINLSISSAAVTDSAVFYCAVRPTVTGNTNTLYKNTS</sequence>
<evidence type="ECO:0000256" key="3">
    <source>
        <dbReference type="ARBA" id="ARBA00023170"/>
    </source>
</evidence>
<dbReference type="SMART" id="SM00406">
    <property type="entry name" value="IGv"/>
    <property type="match status" value="2"/>
</dbReference>